<evidence type="ECO:0000256" key="5">
    <source>
        <dbReference type="ARBA" id="ARBA00022741"/>
    </source>
</evidence>
<dbReference type="InterPro" id="IPR003439">
    <property type="entry name" value="ABC_transporter-like_ATP-bd"/>
</dbReference>
<evidence type="ECO:0000256" key="3">
    <source>
        <dbReference type="ARBA" id="ARBA00022448"/>
    </source>
</evidence>
<feature type="compositionally biased region" description="Polar residues" evidence="10">
    <location>
        <begin position="34"/>
        <end position="50"/>
    </location>
</feature>
<dbReference type="PANTHER" id="PTHR48041">
    <property type="entry name" value="ABC TRANSPORTER G FAMILY MEMBER 28"/>
    <property type="match status" value="1"/>
</dbReference>
<dbReference type="GO" id="GO:0140359">
    <property type="term" value="F:ABC-type transporter activity"/>
    <property type="evidence" value="ECO:0007669"/>
    <property type="project" value="InterPro"/>
</dbReference>
<keyword evidence="5" id="KW-0547">Nucleotide-binding</keyword>
<dbReference type="GO" id="GO:0016887">
    <property type="term" value="F:ATP hydrolysis activity"/>
    <property type="evidence" value="ECO:0007669"/>
    <property type="project" value="InterPro"/>
</dbReference>
<dbReference type="InterPro" id="IPR003593">
    <property type="entry name" value="AAA+_ATPase"/>
</dbReference>
<feature type="transmembrane region" description="Helical" evidence="11">
    <location>
        <begin position="511"/>
        <end position="537"/>
    </location>
</feature>
<evidence type="ECO:0000256" key="1">
    <source>
        <dbReference type="ARBA" id="ARBA00004141"/>
    </source>
</evidence>
<dbReference type="Pfam" id="PF00005">
    <property type="entry name" value="ABC_tran"/>
    <property type="match status" value="1"/>
</dbReference>
<dbReference type="InterPro" id="IPR017871">
    <property type="entry name" value="ABC_transporter-like_CS"/>
</dbReference>
<feature type="transmembrane region" description="Helical" evidence="11">
    <location>
        <begin position="579"/>
        <end position="599"/>
    </location>
</feature>
<keyword evidence="3" id="KW-0813">Transport</keyword>
<dbReference type="AlphaFoldDB" id="A0A7S4L498"/>
<evidence type="ECO:0000256" key="8">
    <source>
        <dbReference type="ARBA" id="ARBA00023136"/>
    </source>
</evidence>
<feature type="compositionally biased region" description="Basic and acidic residues" evidence="10">
    <location>
        <begin position="51"/>
        <end position="72"/>
    </location>
</feature>
<dbReference type="InterPro" id="IPR043926">
    <property type="entry name" value="ABCG_dom"/>
</dbReference>
<dbReference type="GO" id="GO:0009507">
    <property type="term" value="C:chloroplast"/>
    <property type="evidence" value="ECO:0007669"/>
    <property type="project" value="UniProtKB-SubCell"/>
</dbReference>
<dbReference type="CDD" id="cd03213">
    <property type="entry name" value="ABCG_EPDR"/>
    <property type="match status" value="1"/>
</dbReference>
<dbReference type="GO" id="GO:0016020">
    <property type="term" value="C:membrane"/>
    <property type="evidence" value="ECO:0007669"/>
    <property type="project" value="UniProtKB-SubCell"/>
</dbReference>
<dbReference type="SMART" id="SM00382">
    <property type="entry name" value="AAA"/>
    <property type="match status" value="1"/>
</dbReference>
<feature type="coiled-coil region" evidence="9">
    <location>
        <begin position="357"/>
        <end position="384"/>
    </location>
</feature>
<dbReference type="PANTHER" id="PTHR48041:SF139">
    <property type="entry name" value="PROTEIN SCARLET"/>
    <property type="match status" value="1"/>
</dbReference>
<gene>
    <name evidence="13" type="ORF">GTHE00462_LOCUS23217</name>
</gene>
<evidence type="ECO:0000256" key="2">
    <source>
        <dbReference type="ARBA" id="ARBA00004229"/>
    </source>
</evidence>
<feature type="transmembrane region" description="Helical" evidence="11">
    <location>
        <begin position="476"/>
        <end position="499"/>
    </location>
</feature>
<keyword evidence="7 11" id="KW-1133">Transmembrane helix</keyword>
<evidence type="ECO:0000256" key="10">
    <source>
        <dbReference type="SAM" id="MobiDB-lite"/>
    </source>
</evidence>
<evidence type="ECO:0000256" key="6">
    <source>
        <dbReference type="ARBA" id="ARBA00022840"/>
    </source>
</evidence>
<dbReference type="InterPro" id="IPR013525">
    <property type="entry name" value="ABC2_TM"/>
</dbReference>
<sequence>MNIPLYPMPSSAYLHNGVMIDGCLVVVENSNDTASTGGITSGNDKPNASSDSERWEEKNEEMKSESTVKREYSQKPRASLLRNFVGDQCLPVEVSFSNLKMEVPDANARVGPCASPPRKTILSSVTGVFEPGKFTAIMGSSGAGKTTLLNAVAGEAAGGILSGAVRFNGAKVDTATIRRLRAFVFQDDVVMGTMTAYEAISMSAKLRLPPDMPLEEKMRRVDQMIEILHLERCKDNVIGYPGEKSGVSGGERKRISIAMELITNPSVLFLDEPTSGLDTHTAHSVCKTLKELAAAGRTVVATIHQPSSDIFHMFDNLLLLASGRILYQGPSRSCMDYFATRGSPCPQFTNPADHIFMKVLNDQLASSELERKAKREQIEGLLSEYAESSTFKDMEARVKVPGSGVDKSSSSFSPSLLLQMSVLFGRAKNNAIRNRLILRAKIGQSLFMGLLVGLIYRDLQTNQRSIQDRTGALFFVSVNVTMSAMMTVITAFGVERVVFERERSIGMYSTFAYFLAKIIVELPHNIIFPFIQANIVYFLLQLQLSGEKWITWCVIFLMLNNVGNALGICLACTFKDLQATIQGAPIIIFPLMLFSGFFVNQKGIPVYFDWIKYISPMRYSFEAFMLNECTGLKLKCDDNELVARPSCPPLKAGTATSLPVYKPCFCPVVDGVQVLNQLSMTGDLTIWGNVGVLLGLWCGFIILAFLLLHRLVVTRERQRAKLLSNDS</sequence>
<dbReference type="Pfam" id="PF19055">
    <property type="entry name" value="ABC2_membrane_7"/>
    <property type="match status" value="1"/>
</dbReference>
<dbReference type="GO" id="GO:0005524">
    <property type="term" value="F:ATP binding"/>
    <property type="evidence" value="ECO:0007669"/>
    <property type="project" value="UniProtKB-KW"/>
</dbReference>
<feature type="transmembrane region" description="Helical" evidence="11">
    <location>
        <begin position="549"/>
        <end position="572"/>
    </location>
</feature>
<organism evidence="13">
    <name type="scientific">Guillardia theta</name>
    <name type="common">Cryptophyte</name>
    <name type="synonym">Cryptomonas phi</name>
    <dbReference type="NCBI Taxonomy" id="55529"/>
    <lineage>
        <taxon>Eukaryota</taxon>
        <taxon>Cryptophyceae</taxon>
        <taxon>Pyrenomonadales</taxon>
        <taxon>Geminigeraceae</taxon>
        <taxon>Guillardia</taxon>
    </lineage>
</organism>
<keyword evidence="8 11" id="KW-0472">Membrane</keyword>
<accession>A0A7S4L498</accession>
<reference evidence="13" key="1">
    <citation type="submission" date="2021-01" db="EMBL/GenBank/DDBJ databases">
        <authorList>
            <person name="Corre E."/>
            <person name="Pelletier E."/>
            <person name="Niang G."/>
            <person name="Scheremetjew M."/>
            <person name="Finn R."/>
            <person name="Kale V."/>
            <person name="Holt S."/>
            <person name="Cochrane G."/>
            <person name="Meng A."/>
            <person name="Brown T."/>
            <person name="Cohen L."/>
        </authorList>
    </citation>
    <scope>NUCLEOTIDE SEQUENCE</scope>
    <source>
        <strain evidence="13">CCMP 2712</strain>
    </source>
</reference>
<dbReference type="PROSITE" id="PS00211">
    <property type="entry name" value="ABC_TRANSPORTER_1"/>
    <property type="match status" value="1"/>
</dbReference>
<feature type="transmembrane region" description="Helical" evidence="11">
    <location>
        <begin position="686"/>
        <end position="708"/>
    </location>
</feature>
<evidence type="ECO:0000256" key="11">
    <source>
        <dbReference type="SAM" id="Phobius"/>
    </source>
</evidence>
<dbReference type="InterPro" id="IPR050352">
    <property type="entry name" value="ABCG_transporters"/>
</dbReference>
<proteinExistence type="predicted"/>
<evidence type="ECO:0000256" key="4">
    <source>
        <dbReference type="ARBA" id="ARBA00022692"/>
    </source>
</evidence>
<dbReference type="SUPFAM" id="SSF52540">
    <property type="entry name" value="P-loop containing nucleoside triphosphate hydrolases"/>
    <property type="match status" value="1"/>
</dbReference>
<feature type="domain" description="ABC transporter" evidence="12">
    <location>
        <begin position="101"/>
        <end position="347"/>
    </location>
</feature>
<evidence type="ECO:0000313" key="13">
    <source>
        <dbReference type="EMBL" id="CAE2314257.1"/>
    </source>
</evidence>
<evidence type="ECO:0000259" key="12">
    <source>
        <dbReference type="PROSITE" id="PS50893"/>
    </source>
</evidence>
<dbReference type="Pfam" id="PF01061">
    <property type="entry name" value="ABC2_membrane"/>
    <property type="match status" value="1"/>
</dbReference>
<dbReference type="Gene3D" id="3.40.50.300">
    <property type="entry name" value="P-loop containing nucleotide triphosphate hydrolases"/>
    <property type="match status" value="1"/>
</dbReference>
<keyword evidence="4 11" id="KW-0812">Transmembrane</keyword>
<dbReference type="InterPro" id="IPR027417">
    <property type="entry name" value="P-loop_NTPase"/>
</dbReference>
<dbReference type="EMBL" id="HBKN01029934">
    <property type="protein sequence ID" value="CAE2314257.1"/>
    <property type="molecule type" value="Transcribed_RNA"/>
</dbReference>
<comment type="subcellular location">
    <subcellularLocation>
        <location evidence="1">Membrane</location>
        <topology evidence="1">Multi-pass membrane protein</topology>
    </subcellularLocation>
    <subcellularLocation>
        <location evidence="2">Plastid</location>
        <location evidence="2">Chloroplast</location>
    </subcellularLocation>
</comment>
<feature type="region of interest" description="Disordered" evidence="10">
    <location>
        <begin position="34"/>
        <end position="72"/>
    </location>
</feature>
<dbReference type="PROSITE" id="PS50893">
    <property type="entry name" value="ABC_TRANSPORTER_2"/>
    <property type="match status" value="1"/>
</dbReference>
<keyword evidence="9" id="KW-0175">Coiled coil</keyword>
<evidence type="ECO:0000256" key="9">
    <source>
        <dbReference type="SAM" id="Coils"/>
    </source>
</evidence>
<name>A0A7S4L498_GUITH</name>
<evidence type="ECO:0000256" key="7">
    <source>
        <dbReference type="ARBA" id="ARBA00022989"/>
    </source>
</evidence>
<protein>
    <recommendedName>
        <fullName evidence="12">ABC transporter domain-containing protein</fullName>
    </recommendedName>
</protein>
<keyword evidence="6" id="KW-0067">ATP-binding</keyword>